<gene>
    <name evidence="2" type="ORF">MCOR_25920</name>
</gene>
<dbReference type="EMBL" id="CACVKT020004645">
    <property type="protein sequence ID" value="CAC5390844.1"/>
    <property type="molecule type" value="Genomic_DNA"/>
</dbReference>
<feature type="compositionally biased region" description="Low complexity" evidence="1">
    <location>
        <begin position="11"/>
        <end position="20"/>
    </location>
</feature>
<dbReference type="OrthoDB" id="8955728at2759"/>
<protein>
    <submittedName>
        <fullName evidence="2">Uncharacterized protein</fullName>
    </submittedName>
</protein>
<evidence type="ECO:0000313" key="2">
    <source>
        <dbReference type="EMBL" id="CAC5390844.1"/>
    </source>
</evidence>
<accession>A0A6J8C6Q0</accession>
<evidence type="ECO:0000313" key="3">
    <source>
        <dbReference type="Proteomes" id="UP000507470"/>
    </source>
</evidence>
<dbReference type="Proteomes" id="UP000507470">
    <property type="component" value="Unassembled WGS sequence"/>
</dbReference>
<organism evidence="2 3">
    <name type="scientific">Mytilus coruscus</name>
    <name type="common">Sea mussel</name>
    <dbReference type="NCBI Taxonomy" id="42192"/>
    <lineage>
        <taxon>Eukaryota</taxon>
        <taxon>Metazoa</taxon>
        <taxon>Spiralia</taxon>
        <taxon>Lophotrochozoa</taxon>
        <taxon>Mollusca</taxon>
        <taxon>Bivalvia</taxon>
        <taxon>Autobranchia</taxon>
        <taxon>Pteriomorphia</taxon>
        <taxon>Mytilida</taxon>
        <taxon>Mytiloidea</taxon>
        <taxon>Mytilidae</taxon>
        <taxon>Mytilinae</taxon>
        <taxon>Mytilus</taxon>
    </lineage>
</organism>
<dbReference type="AlphaFoldDB" id="A0A6J8C6Q0"/>
<proteinExistence type="predicted"/>
<sequence length="272" mass="30184">MMPETVPLEHTVSTTPTTSSGAPPVRATQTTSTNVLQLEPVADEQTDPFDGLQHVHNLADYLVQLDATRSLNANRYMEEVIKCLLERYPTPQKRPKGTLTRWTLILNGYDRIRRAVIDNRVMTLTALQLLAINNTTLVSWYKQRKKSEEKLILSQGIEVSTPSFIAPATEPVPAALGRPVTLTSQPIAPQFTFILPPNTAGMSKVRVRCPKPPQNTAIPQSQIFQIQMTVQNRMPCPLNPRGATRQTPVIHPAPLPTSTTCAEDTKVYNQLS</sequence>
<name>A0A6J8C6Q0_MYTCO</name>
<keyword evidence="3" id="KW-1185">Reference proteome</keyword>
<reference evidence="2 3" key="1">
    <citation type="submission" date="2020-06" db="EMBL/GenBank/DDBJ databases">
        <authorList>
            <person name="Li R."/>
            <person name="Bekaert M."/>
        </authorList>
    </citation>
    <scope>NUCLEOTIDE SEQUENCE [LARGE SCALE GENOMIC DNA]</scope>
    <source>
        <strain evidence="3">wild</strain>
    </source>
</reference>
<evidence type="ECO:0000256" key="1">
    <source>
        <dbReference type="SAM" id="MobiDB-lite"/>
    </source>
</evidence>
<feature type="region of interest" description="Disordered" evidence="1">
    <location>
        <begin position="1"/>
        <end position="32"/>
    </location>
</feature>